<dbReference type="EMBL" id="JAUHHV010000011">
    <property type="protein sequence ID" value="KAK1407817.1"/>
    <property type="molecule type" value="Genomic_DNA"/>
</dbReference>
<accession>A0AAD8JSA8</accession>
<dbReference type="Proteomes" id="UP001229421">
    <property type="component" value="Unassembled WGS sequence"/>
</dbReference>
<sequence length="76" mass="8474">MSWRNQQDRTINIEVSVLFIMILKLACHVSSLSMDVPITIHQTSSNVNISANILSNEIKLGMSRSVAGRKLTAMMQ</sequence>
<protein>
    <submittedName>
        <fullName evidence="1">Uncharacterized protein</fullName>
    </submittedName>
</protein>
<evidence type="ECO:0000313" key="2">
    <source>
        <dbReference type="Proteomes" id="UP001229421"/>
    </source>
</evidence>
<proteinExistence type="predicted"/>
<reference evidence="1" key="1">
    <citation type="journal article" date="2023" name="bioRxiv">
        <title>Improved chromosome-level genome assembly for marigold (Tagetes erecta).</title>
        <authorList>
            <person name="Jiang F."/>
            <person name="Yuan L."/>
            <person name="Wang S."/>
            <person name="Wang H."/>
            <person name="Xu D."/>
            <person name="Wang A."/>
            <person name="Fan W."/>
        </authorList>
    </citation>
    <scope>NUCLEOTIDE SEQUENCE</scope>
    <source>
        <strain evidence="1">WSJ</strain>
        <tissue evidence="1">Leaf</tissue>
    </source>
</reference>
<gene>
    <name evidence="1" type="ORF">QVD17_39444</name>
</gene>
<evidence type="ECO:0000313" key="1">
    <source>
        <dbReference type="EMBL" id="KAK1407817.1"/>
    </source>
</evidence>
<organism evidence="1 2">
    <name type="scientific">Tagetes erecta</name>
    <name type="common">African marigold</name>
    <dbReference type="NCBI Taxonomy" id="13708"/>
    <lineage>
        <taxon>Eukaryota</taxon>
        <taxon>Viridiplantae</taxon>
        <taxon>Streptophyta</taxon>
        <taxon>Embryophyta</taxon>
        <taxon>Tracheophyta</taxon>
        <taxon>Spermatophyta</taxon>
        <taxon>Magnoliopsida</taxon>
        <taxon>eudicotyledons</taxon>
        <taxon>Gunneridae</taxon>
        <taxon>Pentapetalae</taxon>
        <taxon>asterids</taxon>
        <taxon>campanulids</taxon>
        <taxon>Asterales</taxon>
        <taxon>Asteraceae</taxon>
        <taxon>Asteroideae</taxon>
        <taxon>Heliantheae alliance</taxon>
        <taxon>Tageteae</taxon>
        <taxon>Tagetes</taxon>
    </lineage>
</organism>
<name>A0AAD8JSA8_TARER</name>
<comment type="caution">
    <text evidence="1">The sequence shown here is derived from an EMBL/GenBank/DDBJ whole genome shotgun (WGS) entry which is preliminary data.</text>
</comment>
<keyword evidence="2" id="KW-1185">Reference proteome</keyword>
<dbReference type="AlphaFoldDB" id="A0AAD8JSA8"/>